<name>A0A540MXW0_MALBA</name>
<feature type="region of interest" description="Disordered" evidence="1">
    <location>
        <begin position="32"/>
        <end position="59"/>
    </location>
</feature>
<comment type="caution">
    <text evidence="2">The sequence shown here is derived from an EMBL/GenBank/DDBJ whole genome shotgun (WGS) entry which is preliminary data.</text>
</comment>
<proteinExistence type="predicted"/>
<gene>
    <name evidence="2" type="ORF">C1H46_010735</name>
</gene>
<feature type="compositionally biased region" description="Acidic residues" evidence="1">
    <location>
        <begin position="37"/>
        <end position="51"/>
    </location>
</feature>
<reference evidence="2 3" key="1">
    <citation type="journal article" date="2019" name="G3 (Bethesda)">
        <title>Sequencing of a Wild Apple (Malus baccata) Genome Unravels the Differences Between Cultivated and Wild Apple Species Regarding Disease Resistance and Cold Tolerance.</title>
        <authorList>
            <person name="Chen X."/>
        </authorList>
    </citation>
    <scope>NUCLEOTIDE SEQUENCE [LARGE SCALE GENOMIC DNA]</scope>
    <source>
        <strain evidence="3">cv. Shandingzi</strain>
        <tissue evidence="2">Leaves</tissue>
    </source>
</reference>
<evidence type="ECO:0000313" key="3">
    <source>
        <dbReference type="Proteomes" id="UP000315295"/>
    </source>
</evidence>
<dbReference type="STRING" id="106549.A0A540MXW0"/>
<accession>A0A540MXW0</accession>
<dbReference type="Proteomes" id="UP000315295">
    <property type="component" value="Unassembled WGS sequence"/>
</dbReference>
<evidence type="ECO:0000313" key="2">
    <source>
        <dbReference type="EMBL" id="TQE03604.1"/>
    </source>
</evidence>
<protein>
    <submittedName>
        <fullName evidence="2">Uncharacterized protein</fullName>
    </submittedName>
</protein>
<evidence type="ECO:0000256" key="1">
    <source>
        <dbReference type="SAM" id="MobiDB-lite"/>
    </source>
</evidence>
<dbReference type="EMBL" id="VIEB01000152">
    <property type="protein sequence ID" value="TQE03604.1"/>
    <property type="molecule type" value="Genomic_DNA"/>
</dbReference>
<keyword evidence="3" id="KW-1185">Reference proteome</keyword>
<organism evidence="2 3">
    <name type="scientific">Malus baccata</name>
    <name type="common">Siberian crab apple</name>
    <name type="synonym">Pyrus baccata</name>
    <dbReference type="NCBI Taxonomy" id="106549"/>
    <lineage>
        <taxon>Eukaryota</taxon>
        <taxon>Viridiplantae</taxon>
        <taxon>Streptophyta</taxon>
        <taxon>Embryophyta</taxon>
        <taxon>Tracheophyta</taxon>
        <taxon>Spermatophyta</taxon>
        <taxon>Magnoliopsida</taxon>
        <taxon>eudicotyledons</taxon>
        <taxon>Gunneridae</taxon>
        <taxon>Pentapetalae</taxon>
        <taxon>rosids</taxon>
        <taxon>fabids</taxon>
        <taxon>Rosales</taxon>
        <taxon>Rosaceae</taxon>
        <taxon>Amygdaloideae</taxon>
        <taxon>Maleae</taxon>
        <taxon>Malus</taxon>
    </lineage>
</organism>
<dbReference type="AlphaFoldDB" id="A0A540MXW0"/>
<sequence>MFRLEDEFRSLVERCGESRKLNRVFRGESNGVLSFDSGDDEEEEEEEVMGDGEEHQIPTAQPIGDYDIVIDALPSGTINLHEIA</sequence>